<dbReference type="Proteomes" id="UP000324639">
    <property type="component" value="Chromosome Bgt_-05"/>
</dbReference>
<accession>A0A9X9MEL0</accession>
<reference evidence="1 2" key="1">
    <citation type="submission" date="2018-08" db="EMBL/GenBank/DDBJ databases">
        <authorList>
            <person name="Muller C M."/>
        </authorList>
    </citation>
    <scope>NUCLEOTIDE SEQUENCE [LARGE SCALE GENOMIC DNA]</scope>
</reference>
<sequence length="152" mass="17626">MSLELLEIMINNSSGWGYRFAFSYHFDLESFFYVFLTGCVEYGRDPSLPALNLDYWCTEDMENNIENKANDINLNFKDFISNKFSSSFIDTKELAMELHEILFGEHKYLYRFSFPNYALYNAMIGAINKTIGNIEAGKVPNRTWTNETTAAI</sequence>
<evidence type="ECO:0000313" key="1">
    <source>
        <dbReference type="EMBL" id="VDB83510.1"/>
    </source>
</evidence>
<organism evidence="1 2">
    <name type="scientific">Blumeria graminis f. sp. tritici</name>
    <dbReference type="NCBI Taxonomy" id="62690"/>
    <lineage>
        <taxon>Eukaryota</taxon>
        <taxon>Fungi</taxon>
        <taxon>Dikarya</taxon>
        <taxon>Ascomycota</taxon>
        <taxon>Pezizomycotina</taxon>
        <taxon>Leotiomycetes</taxon>
        <taxon>Erysiphales</taxon>
        <taxon>Erysiphaceae</taxon>
        <taxon>Blumeria</taxon>
    </lineage>
</organism>
<dbReference type="EMBL" id="LR026988">
    <property type="protein sequence ID" value="VDB83510.1"/>
    <property type="molecule type" value="Genomic_DNA"/>
</dbReference>
<proteinExistence type="predicted"/>
<gene>
    <name evidence="1" type="ORF">BGT96224V316_LOCUS2707</name>
</gene>
<protein>
    <submittedName>
        <fullName evidence="1">Bgt-50323</fullName>
    </submittedName>
</protein>
<keyword evidence="2" id="KW-1185">Reference proteome</keyword>
<dbReference type="AlphaFoldDB" id="A0A9X9MEL0"/>
<name>A0A9X9MEL0_BLUGR</name>
<evidence type="ECO:0000313" key="2">
    <source>
        <dbReference type="Proteomes" id="UP000324639"/>
    </source>
</evidence>